<keyword evidence="6 9" id="KW-1133">Transmembrane helix</keyword>
<dbReference type="GO" id="GO:0042158">
    <property type="term" value="P:lipoprotein biosynthetic process"/>
    <property type="evidence" value="ECO:0007669"/>
    <property type="project" value="UniProtKB-UniRule"/>
</dbReference>
<organism evidence="11 12">
    <name type="scientific">Paucibacter sediminis</name>
    <dbReference type="NCBI Taxonomy" id="3019553"/>
    <lineage>
        <taxon>Bacteria</taxon>
        <taxon>Pseudomonadati</taxon>
        <taxon>Pseudomonadota</taxon>
        <taxon>Betaproteobacteria</taxon>
        <taxon>Burkholderiales</taxon>
        <taxon>Sphaerotilaceae</taxon>
        <taxon>Roseateles</taxon>
    </lineage>
</organism>
<dbReference type="Pfam" id="PF00795">
    <property type="entry name" value="CN_hydrolase"/>
    <property type="match status" value="1"/>
</dbReference>
<evidence type="ECO:0000256" key="6">
    <source>
        <dbReference type="ARBA" id="ARBA00022989"/>
    </source>
</evidence>
<keyword evidence="7 9" id="KW-0472">Membrane</keyword>
<dbReference type="PANTHER" id="PTHR38686:SF1">
    <property type="entry name" value="APOLIPOPROTEIN N-ACYLTRANSFERASE"/>
    <property type="match status" value="1"/>
</dbReference>
<feature type="domain" description="CN hydrolase" evidence="10">
    <location>
        <begin position="234"/>
        <end position="495"/>
    </location>
</feature>
<comment type="catalytic activity">
    <reaction evidence="9">
        <text>N-terminal S-1,2-diacyl-sn-glyceryl-L-cysteinyl-[lipoprotein] + a glycerophospholipid = N-acyl-S-1,2-diacyl-sn-glyceryl-L-cysteinyl-[lipoprotein] + a 2-acyl-sn-glycero-3-phospholipid + H(+)</text>
        <dbReference type="Rhea" id="RHEA:48228"/>
        <dbReference type="Rhea" id="RHEA-COMP:14681"/>
        <dbReference type="Rhea" id="RHEA-COMP:14684"/>
        <dbReference type="ChEBI" id="CHEBI:15378"/>
        <dbReference type="ChEBI" id="CHEBI:136912"/>
        <dbReference type="ChEBI" id="CHEBI:140656"/>
        <dbReference type="ChEBI" id="CHEBI:140657"/>
        <dbReference type="ChEBI" id="CHEBI:140660"/>
        <dbReference type="EC" id="2.3.1.269"/>
    </reaction>
</comment>
<evidence type="ECO:0000256" key="8">
    <source>
        <dbReference type="ARBA" id="ARBA00023315"/>
    </source>
</evidence>
<evidence type="ECO:0000313" key="11">
    <source>
        <dbReference type="EMBL" id="WIT12090.1"/>
    </source>
</evidence>
<feature type="transmembrane region" description="Helical" evidence="9">
    <location>
        <begin position="67"/>
        <end position="87"/>
    </location>
</feature>
<keyword evidence="3 9" id="KW-1003">Cell membrane</keyword>
<dbReference type="Pfam" id="PF20154">
    <property type="entry name" value="LNT_N"/>
    <property type="match status" value="1"/>
</dbReference>
<evidence type="ECO:0000259" key="10">
    <source>
        <dbReference type="PROSITE" id="PS50263"/>
    </source>
</evidence>
<dbReference type="HAMAP" id="MF_01148">
    <property type="entry name" value="Lnt"/>
    <property type="match status" value="1"/>
</dbReference>
<feature type="transmembrane region" description="Helical" evidence="9">
    <location>
        <begin position="203"/>
        <end position="227"/>
    </location>
</feature>
<keyword evidence="4 9" id="KW-0808">Transferase</keyword>
<gene>
    <name evidence="9 11" type="primary">lnt</name>
    <name evidence="11" type="ORF">PFX98_00365</name>
</gene>
<evidence type="ECO:0000256" key="1">
    <source>
        <dbReference type="ARBA" id="ARBA00004651"/>
    </source>
</evidence>
<keyword evidence="12" id="KW-1185">Reference proteome</keyword>
<dbReference type="Proteomes" id="UP001177769">
    <property type="component" value="Chromosome"/>
</dbReference>
<dbReference type="KEGG" id="pais:PFX98_00365"/>
<dbReference type="InterPro" id="IPR003010">
    <property type="entry name" value="C-N_Hydrolase"/>
</dbReference>
<dbReference type="EMBL" id="CP116346">
    <property type="protein sequence ID" value="WIT12090.1"/>
    <property type="molecule type" value="Genomic_DNA"/>
</dbReference>
<feature type="transmembrane region" description="Helical" evidence="9">
    <location>
        <begin position="93"/>
        <end position="113"/>
    </location>
</feature>
<feature type="transmembrane region" description="Helical" evidence="9">
    <location>
        <begin position="35"/>
        <end position="55"/>
    </location>
</feature>
<sequence>MSISELLHRLAASRWLGMLVSALLCGLYARGDGAWPLGFVALLPWLHRLSAVTSLRGTLLSAWAMSVLYTLAVFAWFGSAIGAYTQLGAGTGLLLLLLLAPLFQPQFFAFVLLRRLGRRRSRNRRALAGALMGSAAWVGAEWLLPRLLGDTLGYGLYPARLLRQAADLGGAAGLTLLLLLSNEALAEALARRAHGARALARPLALAALVPLLLAGYGAYALAALAALPAAGKPLRMGLVQANITDYEALRREQGAAAVVRAVLDTHFAMSFDAVERQHADAVLWSETVYPTTFGHPKSEAGAEFDAEILTIVNAAGVPFVFGTYDRDAAGEYNAAAFVAPGAGLLGLYRKTRPFPLTEYVPPWLDGPALRRWLPWAGGWRPGSGARVFPLRLADGREIPVLALICLDAVDTGLAIEGARLGGQAILTLSNDAWFNALPQGAALHQAVAAFRSIETRLPQFRVTSNGFSAIIDAGGSIVAGSRLGERVLVLGELPVREAGGRPTLMLAWGDWVGRAAVAALALLALGTALRRWWRPGEAQPDPAASDATTLASVAVLPPAARLAAGLLRGFARASLLWMLAAMALGDGLLQLSTLAQLRSVAALFLAPELAAWCVLRAFTARVSIDAEAGMLVLARGRQRLALPLQDIAGIEPWRLRLPGPGAWLRLAGGRRWHYGLALADPLALARLLRLAPPPPLSFAARYAQLCLTSSRRSRLQRPAAKFLLLPLALAIPAFRLHQQIAYGGSFGELQAYGALLFLKGFALWWAAWAIGVLLCAALLRAAIEAGTLAALLLRPEQAGALRHWLERLGLALLYLGLPAWLLLRLLAP</sequence>
<evidence type="ECO:0000256" key="4">
    <source>
        <dbReference type="ARBA" id="ARBA00022679"/>
    </source>
</evidence>
<feature type="transmembrane region" description="Helical" evidence="9">
    <location>
        <begin position="164"/>
        <end position="182"/>
    </location>
</feature>
<proteinExistence type="inferred from homology"/>
<dbReference type="EC" id="2.3.1.269" evidence="9"/>
<protein>
    <recommendedName>
        <fullName evidence="9">Apolipoprotein N-acyltransferase</fullName>
        <shortName evidence="9">ALP N-acyltransferase</shortName>
        <ecNumber evidence="9">2.3.1.269</ecNumber>
    </recommendedName>
</protein>
<evidence type="ECO:0000313" key="12">
    <source>
        <dbReference type="Proteomes" id="UP001177769"/>
    </source>
</evidence>
<reference evidence="11" key="1">
    <citation type="submission" date="2023-01" db="EMBL/GenBank/DDBJ databases">
        <title>Whole genome sequence of Paucibacter sp. S2-9 isolated from pond sediment.</title>
        <authorList>
            <person name="Jung J.Y."/>
        </authorList>
    </citation>
    <scope>NUCLEOTIDE SEQUENCE</scope>
    <source>
        <strain evidence="11">S2-9</strain>
    </source>
</reference>
<dbReference type="AlphaFoldDB" id="A0AA95NBD5"/>
<dbReference type="PROSITE" id="PS50263">
    <property type="entry name" value="CN_HYDROLASE"/>
    <property type="match status" value="1"/>
</dbReference>
<dbReference type="SUPFAM" id="SSF56317">
    <property type="entry name" value="Carbon-nitrogen hydrolase"/>
    <property type="match status" value="1"/>
</dbReference>
<comment type="pathway">
    <text evidence="9">Protein modification; lipoprotein biosynthesis (N-acyl transfer).</text>
</comment>
<dbReference type="CDD" id="cd07571">
    <property type="entry name" value="ALP_N-acyl_transferase"/>
    <property type="match status" value="1"/>
</dbReference>
<dbReference type="RefSeq" id="WP_285233180.1">
    <property type="nucleotide sequence ID" value="NZ_CP116346.1"/>
</dbReference>
<accession>A0AA95NBD5</accession>
<evidence type="ECO:0000256" key="9">
    <source>
        <dbReference type="HAMAP-Rule" id="MF_01148"/>
    </source>
</evidence>
<comment type="function">
    <text evidence="9">Catalyzes the phospholipid dependent N-acylation of the N-terminal cysteine of apolipoprotein, the last step in lipoprotein maturation.</text>
</comment>
<keyword evidence="5 9" id="KW-0812">Transmembrane</keyword>
<dbReference type="PANTHER" id="PTHR38686">
    <property type="entry name" value="APOLIPOPROTEIN N-ACYLTRANSFERASE"/>
    <property type="match status" value="1"/>
</dbReference>
<evidence type="ECO:0000256" key="7">
    <source>
        <dbReference type="ARBA" id="ARBA00023136"/>
    </source>
</evidence>
<dbReference type="InterPro" id="IPR036526">
    <property type="entry name" value="C-N_Hydrolase_sf"/>
</dbReference>
<comment type="subcellular location">
    <subcellularLocation>
        <location evidence="1 9">Cell membrane</location>
        <topology evidence="1 9">Multi-pass membrane protein</topology>
    </subcellularLocation>
</comment>
<evidence type="ECO:0000256" key="2">
    <source>
        <dbReference type="ARBA" id="ARBA00010065"/>
    </source>
</evidence>
<dbReference type="InterPro" id="IPR004563">
    <property type="entry name" value="Apolipo_AcylTrfase"/>
</dbReference>
<dbReference type="Gene3D" id="3.60.110.10">
    <property type="entry name" value="Carbon-nitrogen hydrolase"/>
    <property type="match status" value="1"/>
</dbReference>
<evidence type="ECO:0000256" key="3">
    <source>
        <dbReference type="ARBA" id="ARBA00022475"/>
    </source>
</evidence>
<evidence type="ECO:0000256" key="5">
    <source>
        <dbReference type="ARBA" id="ARBA00022692"/>
    </source>
</evidence>
<comment type="similarity">
    <text evidence="2 9">Belongs to the CN hydrolase family. Apolipoprotein N-acyltransferase subfamily.</text>
</comment>
<feature type="transmembrane region" description="Helical" evidence="9">
    <location>
        <begin position="804"/>
        <end position="823"/>
    </location>
</feature>
<dbReference type="InterPro" id="IPR045378">
    <property type="entry name" value="LNT_N"/>
</dbReference>
<feature type="transmembrane region" description="Helical" evidence="9">
    <location>
        <begin position="125"/>
        <end position="144"/>
    </location>
</feature>
<name>A0AA95NBD5_9BURK</name>
<dbReference type="NCBIfam" id="TIGR00546">
    <property type="entry name" value="lnt"/>
    <property type="match status" value="1"/>
</dbReference>
<dbReference type="GO" id="GO:0005886">
    <property type="term" value="C:plasma membrane"/>
    <property type="evidence" value="ECO:0007669"/>
    <property type="project" value="UniProtKB-SubCell"/>
</dbReference>
<dbReference type="GO" id="GO:0016410">
    <property type="term" value="F:N-acyltransferase activity"/>
    <property type="evidence" value="ECO:0007669"/>
    <property type="project" value="UniProtKB-UniRule"/>
</dbReference>
<keyword evidence="8 9" id="KW-0012">Acyltransferase</keyword>
<feature type="transmembrane region" description="Helical" evidence="9">
    <location>
        <begin position="762"/>
        <end position="783"/>
    </location>
</feature>